<dbReference type="RefSeq" id="WP_152236617.1">
    <property type="nucleotide sequence ID" value="NZ_CP099534.1"/>
</dbReference>
<gene>
    <name evidence="2" type="ORF">NG824_19475</name>
</gene>
<sequence>MQNRKTKKRIQYWSSLSMLVACISLSGCGNDRLPASVTGYNHMSDWSIERFTVDGASGPNLSPEEGGGKFSCCASIPRRWHPGMKVKIQWTYDTTQNGSQPPSPQEAIVDLPQYPSQGGDIQVHFYPDHKVKVVISEYGIGHPLYPMSEEDKRPWETRKDLLLPQLRAAPLP</sequence>
<dbReference type="Proteomes" id="UP001164392">
    <property type="component" value="Chromosome"/>
</dbReference>
<evidence type="ECO:0000313" key="2">
    <source>
        <dbReference type="EMBL" id="UYK88620.1"/>
    </source>
</evidence>
<proteinExistence type="predicted"/>
<dbReference type="Pfam" id="PF11745">
    <property type="entry name" value="DUF3304"/>
    <property type="match status" value="1"/>
</dbReference>
<dbReference type="InterPro" id="IPR021733">
    <property type="entry name" value="DUF3304"/>
</dbReference>
<evidence type="ECO:0000256" key="1">
    <source>
        <dbReference type="SAM" id="SignalP"/>
    </source>
</evidence>
<protein>
    <submittedName>
        <fullName evidence="2">DUF3304 domain-containing protein</fullName>
    </submittedName>
</protein>
<evidence type="ECO:0000313" key="3">
    <source>
        <dbReference type="Proteomes" id="UP001164392"/>
    </source>
</evidence>
<name>A0AA46Y8T3_9XANT</name>
<accession>A0AA46Y8T3</accession>
<dbReference type="EMBL" id="CP099534">
    <property type="protein sequence ID" value="UYK88620.1"/>
    <property type="molecule type" value="Genomic_DNA"/>
</dbReference>
<organism evidence="2 3">
    <name type="scientific">Xanthomonas sacchari</name>
    <dbReference type="NCBI Taxonomy" id="56458"/>
    <lineage>
        <taxon>Bacteria</taxon>
        <taxon>Pseudomonadati</taxon>
        <taxon>Pseudomonadota</taxon>
        <taxon>Gammaproteobacteria</taxon>
        <taxon>Lysobacterales</taxon>
        <taxon>Lysobacteraceae</taxon>
        <taxon>Xanthomonas</taxon>
    </lineage>
</organism>
<feature type="chain" id="PRO_5041462509" evidence="1">
    <location>
        <begin position="30"/>
        <end position="172"/>
    </location>
</feature>
<reference evidence="2" key="1">
    <citation type="submission" date="2022-06" db="EMBL/GenBank/DDBJ databases">
        <title>Dynamics of rice microbiomes reveals core vertical transmitted seed endophytes.</title>
        <authorList>
            <person name="Liao K."/>
            <person name="Zhang X."/>
        </authorList>
    </citation>
    <scope>NUCLEOTIDE SEQUENCE</scope>
    <source>
        <strain evidence="2">JR3-14</strain>
    </source>
</reference>
<dbReference type="AlphaFoldDB" id="A0AA46Y8T3"/>
<feature type="signal peptide" evidence="1">
    <location>
        <begin position="1"/>
        <end position="29"/>
    </location>
</feature>
<dbReference type="PROSITE" id="PS51257">
    <property type="entry name" value="PROKAR_LIPOPROTEIN"/>
    <property type="match status" value="1"/>
</dbReference>
<keyword evidence="1" id="KW-0732">Signal</keyword>